<keyword evidence="5 6" id="KW-0472">Membrane</keyword>
<keyword evidence="2" id="KW-0488">Methylation</keyword>
<dbReference type="PROSITE" id="PS00409">
    <property type="entry name" value="PROKAR_NTER_METHYL"/>
    <property type="match status" value="1"/>
</dbReference>
<name>A0A8J6LWJ5_9FIRM</name>
<dbReference type="Gene3D" id="3.30.700.10">
    <property type="entry name" value="Glycoprotein, Type 4 Pilin"/>
    <property type="match status" value="1"/>
</dbReference>
<dbReference type="GO" id="GO:0016020">
    <property type="term" value="C:membrane"/>
    <property type="evidence" value="ECO:0007669"/>
    <property type="project" value="UniProtKB-SubCell"/>
</dbReference>
<evidence type="ECO:0000256" key="6">
    <source>
        <dbReference type="SAM" id="Phobius"/>
    </source>
</evidence>
<dbReference type="Proteomes" id="UP000597668">
    <property type="component" value="Unassembled WGS sequence"/>
</dbReference>
<comment type="subcellular location">
    <subcellularLocation>
        <location evidence="1">Membrane</location>
        <topology evidence="1">Single-pass membrane protein</topology>
    </subcellularLocation>
</comment>
<accession>A0A8J6LWJ5</accession>
<dbReference type="RefSeq" id="WP_186488621.1">
    <property type="nucleotide sequence ID" value="NZ_JACOGI010000003.1"/>
</dbReference>
<evidence type="ECO:0000313" key="7">
    <source>
        <dbReference type="EMBL" id="MBC3517170.1"/>
    </source>
</evidence>
<dbReference type="PANTHER" id="PTHR30093:SF44">
    <property type="entry name" value="TYPE II SECRETION SYSTEM CORE PROTEIN G"/>
    <property type="match status" value="1"/>
</dbReference>
<proteinExistence type="predicted"/>
<evidence type="ECO:0000313" key="8">
    <source>
        <dbReference type="Proteomes" id="UP000597668"/>
    </source>
</evidence>
<dbReference type="AlphaFoldDB" id="A0A8J6LWJ5"/>
<organism evidence="7 8">
    <name type="scientific">Neobittarella massiliensis</name>
    <name type="common">ex Bilen et al. 2018</name>
    <dbReference type="NCBI Taxonomy" id="2041842"/>
    <lineage>
        <taxon>Bacteria</taxon>
        <taxon>Bacillati</taxon>
        <taxon>Bacillota</taxon>
        <taxon>Clostridia</taxon>
        <taxon>Eubacteriales</taxon>
        <taxon>Oscillospiraceae</taxon>
        <taxon>Neobittarella (ex Bilen et al. 2018)</taxon>
    </lineage>
</organism>
<evidence type="ECO:0000256" key="4">
    <source>
        <dbReference type="ARBA" id="ARBA00022989"/>
    </source>
</evidence>
<evidence type="ECO:0000256" key="3">
    <source>
        <dbReference type="ARBA" id="ARBA00022692"/>
    </source>
</evidence>
<dbReference type="Pfam" id="PF07963">
    <property type="entry name" value="N_methyl"/>
    <property type="match status" value="1"/>
</dbReference>
<keyword evidence="8" id="KW-1185">Reference proteome</keyword>
<reference evidence="7" key="1">
    <citation type="submission" date="2020-08" db="EMBL/GenBank/DDBJ databases">
        <authorList>
            <person name="Liu C."/>
            <person name="Sun Q."/>
        </authorList>
    </citation>
    <scope>NUCLEOTIDE SEQUENCE</scope>
    <source>
        <strain evidence="7">NSJ-65</strain>
    </source>
</reference>
<dbReference type="InterPro" id="IPR012902">
    <property type="entry name" value="N_methyl_site"/>
</dbReference>
<dbReference type="SUPFAM" id="SSF54523">
    <property type="entry name" value="Pili subunits"/>
    <property type="match status" value="1"/>
</dbReference>
<keyword evidence="3 6" id="KW-0812">Transmembrane</keyword>
<sequence length="139" mass="14938">MKKTMQKLKDKKGFTLVEVIVVLVILAILAAIAIPALTGYISKAQEKAATSEARTVFVAVQTLASDQFVENPTAESIQVDKTTDTSNTVAKEVEKLSGQAVTFTDPPKVSSGKVTYFKIETSGGYIAAYNNGKYTVTKK</sequence>
<dbReference type="PANTHER" id="PTHR30093">
    <property type="entry name" value="GENERAL SECRETION PATHWAY PROTEIN G"/>
    <property type="match status" value="1"/>
</dbReference>
<dbReference type="EMBL" id="JACOGI010000003">
    <property type="protein sequence ID" value="MBC3517170.1"/>
    <property type="molecule type" value="Genomic_DNA"/>
</dbReference>
<evidence type="ECO:0000256" key="5">
    <source>
        <dbReference type="ARBA" id="ARBA00023136"/>
    </source>
</evidence>
<feature type="transmembrane region" description="Helical" evidence="6">
    <location>
        <begin position="20"/>
        <end position="41"/>
    </location>
</feature>
<gene>
    <name evidence="7" type="ORF">H8K20_12290</name>
</gene>
<dbReference type="NCBIfam" id="TIGR02532">
    <property type="entry name" value="IV_pilin_GFxxxE"/>
    <property type="match status" value="1"/>
</dbReference>
<protein>
    <submittedName>
        <fullName evidence="7">Prepilin-type N-terminal cleavage/methylation domain-containing protein</fullName>
    </submittedName>
</protein>
<evidence type="ECO:0000256" key="2">
    <source>
        <dbReference type="ARBA" id="ARBA00022481"/>
    </source>
</evidence>
<keyword evidence="4 6" id="KW-1133">Transmembrane helix</keyword>
<comment type="caution">
    <text evidence="7">The sequence shown here is derived from an EMBL/GenBank/DDBJ whole genome shotgun (WGS) entry which is preliminary data.</text>
</comment>
<dbReference type="InterPro" id="IPR045584">
    <property type="entry name" value="Pilin-like"/>
</dbReference>
<evidence type="ECO:0000256" key="1">
    <source>
        <dbReference type="ARBA" id="ARBA00004167"/>
    </source>
</evidence>